<sequence length="341" mass="36727">MSQQDDIKVSQNNRGPSVFKSFLIGLVLALLAREILLFTTRRSYPTHTAGAILVSGASQGIGRDAAIALAKQGFSVYAGVRKEMDAASLESEGFDNLIPIFLDVQNSSQIQEALVTVSSSGLQFVGLINNAGVLDRSFLESQSIEDIKWMYDVNVIGLIELSQAFLPLLRESKGRIVNMGSVASFLSVPGLAAYAGTKFALRGLSDGLRRELYALDVAVVLLEIGVVETRMARTPLRPPPAAAAAADDPAAAAVTAAYAPLARLFGREYATDWYTTRDTDRAVLAAMTDKRPRPSYTCAGAGPAPAWLIRRLVQLLPDHLLDFFLVGPVAKFVTRLIGRKS</sequence>
<accession>A0A7S3XUA9</accession>
<dbReference type="PRINTS" id="PR00081">
    <property type="entry name" value="GDHRDH"/>
</dbReference>
<dbReference type="PANTHER" id="PTHR43313:SF1">
    <property type="entry name" value="3BETA-HYDROXYSTEROID DEHYDROGENASE DHS-16"/>
    <property type="match status" value="1"/>
</dbReference>
<evidence type="ECO:0000256" key="2">
    <source>
        <dbReference type="SAM" id="Phobius"/>
    </source>
</evidence>
<keyword evidence="2" id="KW-0812">Transmembrane</keyword>
<reference evidence="3" key="1">
    <citation type="submission" date="2021-01" db="EMBL/GenBank/DDBJ databases">
        <authorList>
            <person name="Corre E."/>
            <person name="Pelletier E."/>
            <person name="Niang G."/>
            <person name="Scheremetjew M."/>
            <person name="Finn R."/>
            <person name="Kale V."/>
            <person name="Holt S."/>
            <person name="Cochrane G."/>
            <person name="Meng A."/>
            <person name="Brown T."/>
            <person name="Cohen L."/>
        </authorList>
    </citation>
    <scope>NUCLEOTIDE SEQUENCE</scope>
    <source>
        <strain evidence="3">CCMP3107</strain>
    </source>
</reference>
<dbReference type="EMBL" id="HBIU01024192">
    <property type="protein sequence ID" value="CAE0632527.1"/>
    <property type="molecule type" value="Transcribed_RNA"/>
</dbReference>
<dbReference type="Gene3D" id="3.40.50.720">
    <property type="entry name" value="NAD(P)-binding Rossmann-like Domain"/>
    <property type="match status" value="1"/>
</dbReference>
<dbReference type="PROSITE" id="PS00061">
    <property type="entry name" value="ADH_SHORT"/>
    <property type="match status" value="1"/>
</dbReference>
<dbReference type="AlphaFoldDB" id="A0A7S3XUA9"/>
<dbReference type="GO" id="GO:0008202">
    <property type="term" value="P:steroid metabolic process"/>
    <property type="evidence" value="ECO:0007669"/>
    <property type="project" value="TreeGrafter"/>
</dbReference>
<keyword evidence="2" id="KW-1133">Transmembrane helix</keyword>
<dbReference type="InterPro" id="IPR020904">
    <property type="entry name" value="Sc_DH/Rdtase_CS"/>
</dbReference>
<evidence type="ECO:0000256" key="1">
    <source>
        <dbReference type="RuleBase" id="RU000363"/>
    </source>
</evidence>
<keyword evidence="2" id="KW-0472">Membrane</keyword>
<name>A0A7S3XUA9_HETAK</name>
<dbReference type="Pfam" id="PF00106">
    <property type="entry name" value="adh_short"/>
    <property type="match status" value="1"/>
</dbReference>
<organism evidence="3">
    <name type="scientific">Heterosigma akashiwo</name>
    <name type="common">Chromophytic alga</name>
    <name type="synonym">Heterosigma carterae</name>
    <dbReference type="NCBI Taxonomy" id="2829"/>
    <lineage>
        <taxon>Eukaryota</taxon>
        <taxon>Sar</taxon>
        <taxon>Stramenopiles</taxon>
        <taxon>Ochrophyta</taxon>
        <taxon>Raphidophyceae</taxon>
        <taxon>Chattonellales</taxon>
        <taxon>Chattonellaceae</taxon>
        <taxon>Heterosigma</taxon>
    </lineage>
</organism>
<dbReference type="PANTHER" id="PTHR43313">
    <property type="entry name" value="SHORT-CHAIN DEHYDROGENASE/REDUCTASE FAMILY 9C"/>
    <property type="match status" value="1"/>
</dbReference>
<dbReference type="GO" id="GO:0016491">
    <property type="term" value="F:oxidoreductase activity"/>
    <property type="evidence" value="ECO:0007669"/>
    <property type="project" value="TreeGrafter"/>
</dbReference>
<comment type="similarity">
    <text evidence="1">Belongs to the short-chain dehydrogenases/reductases (SDR) family.</text>
</comment>
<feature type="transmembrane region" description="Helical" evidence="2">
    <location>
        <begin position="21"/>
        <end position="39"/>
    </location>
</feature>
<evidence type="ECO:0000313" key="3">
    <source>
        <dbReference type="EMBL" id="CAE0632527.1"/>
    </source>
</evidence>
<gene>
    <name evidence="3" type="ORF">HAKA00212_LOCUS11236</name>
</gene>
<dbReference type="InterPro" id="IPR036291">
    <property type="entry name" value="NAD(P)-bd_dom_sf"/>
</dbReference>
<protein>
    <submittedName>
        <fullName evidence="3">Uncharacterized protein</fullName>
    </submittedName>
</protein>
<proteinExistence type="inferred from homology"/>
<dbReference type="InterPro" id="IPR002347">
    <property type="entry name" value="SDR_fam"/>
</dbReference>
<dbReference type="PRINTS" id="PR00080">
    <property type="entry name" value="SDRFAMILY"/>
</dbReference>
<dbReference type="SUPFAM" id="SSF51735">
    <property type="entry name" value="NAD(P)-binding Rossmann-fold domains"/>
    <property type="match status" value="1"/>
</dbReference>